<dbReference type="InterPro" id="IPR001207">
    <property type="entry name" value="Transposase_mutator"/>
</dbReference>
<keyword evidence="5 6" id="KW-0233">DNA recombination</keyword>
<evidence type="ECO:0000256" key="3">
    <source>
        <dbReference type="ARBA" id="ARBA00022578"/>
    </source>
</evidence>
<comment type="similarity">
    <text evidence="2 6">Belongs to the transposase mutator family.</text>
</comment>
<protein>
    <recommendedName>
        <fullName evidence="6">Mutator family transposase</fullName>
    </recommendedName>
</protein>
<comment type="caution">
    <text evidence="7">The sequence shown here is derived from an EMBL/GenBank/DDBJ whole genome shotgun (WGS) entry which is preliminary data.</text>
</comment>
<keyword evidence="6" id="KW-0814">Transposable element</keyword>
<evidence type="ECO:0000256" key="2">
    <source>
        <dbReference type="ARBA" id="ARBA00010961"/>
    </source>
</evidence>
<dbReference type="EMBL" id="JAHBAY010000005">
    <property type="protein sequence ID" value="MBT0769900.1"/>
    <property type="molecule type" value="Genomic_DNA"/>
</dbReference>
<evidence type="ECO:0000313" key="7">
    <source>
        <dbReference type="EMBL" id="MBT0769900.1"/>
    </source>
</evidence>
<keyword evidence="4 6" id="KW-0238">DNA-binding</keyword>
<organism evidence="7 8">
    <name type="scientific">Kineosporia corallincola</name>
    <dbReference type="NCBI Taxonomy" id="2835133"/>
    <lineage>
        <taxon>Bacteria</taxon>
        <taxon>Bacillati</taxon>
        <taxon>Actinomycetota</taxon>
        <taxon>Actinomycetes</taxon>
        <taxon>Kineosporiales</taxon>
        <taxon>Kineosporiaceae</taxon>
        <taxon>Kineosporia</taxon>
    </lineage>
</organism>
<proteinExistence type="inferred from homology"/>
<dbReference type="PANTHER" id="PTHR33217:SF8">
    <property type="entry name" value="MUTATOR FAMILY TRANSPOSASE"/>
    <property type="match status" value="1"/>
</dbReference>
<evidence type="ECO:0000256" key="4">
    <source>
        <dbReference type="ARBA" id="ARBA00023125"/>
    </source>
</evidence>
<keyword evidence="3 6" id="KW-0815">Transposition</keyword>
<dbReference type="Pfam" id="PF00872">
    <property type="entry name" value="Transposase_mut"/>
    <property type="match status" value="1"/>
</dbReference>
<dbReference type="Proteomes" id="UP001197247">
    <property type="component" value="Unassembled WGS sequence"/>
</dbReference>
<evidence type="ECO:0000256" key="5">
    <source>
        <dbReference type="ARBA" id="ARBA00023172"/>
    </source>
</evidence>
<accession>A0ABS5TFS2</accession>
<sequence>MTIGEVSAHFAGVYGASVGQDQVSRITDAVIAEMTEWLHRSLDRVYPAVFIDAIVVKIRQPRGERLAADVAGGHLDQVLTREFLCLGHARLDAVGEVERRPGVPALGPVRWVTTTTWSMPLGGVPSRSSVRSNTWRPVTVTPIWSQYGRTWS</sequence>
<name>A0ABS5TFS2_9ACTN</name>
<keyword evidence="8" id="KW-1185">Reference proteome</keyword>
<evidence type="ECO:0000313" key="8">
    <source>
        <dbReference type="Proteomes" id="UP001197247"/>
    </source>
</evidence>
<gene>
    <name evidence="7" type="ORF">KIH74_13265</name>
</gene>
<evidence type="ECO:0000256" key="1">
    <source>
        <dbReference type="ARBA" id="ARBA00002190"/>
    </source>
</evidence>
<reference evidence="7 8" key="1">
    <citation type="submission" date="2021-05" db="EMBL/GenBank/DDBJ databases">
        <title>Kineosporia and Streptomyces sp. nov. two new marine actinobacteria isolated from Coral.</title>
        <authorList>
            <person name="Buangrab K."/>
            <person name="Sutthacheep M."/>
            <person name="Yeemin T."/>
            <person name="Harunari E."/>
            <person name="Igarashi Y."/>
            <person name="Kanchanasin P."/>
            <person name="Tanasupawat S."/>
            <person name="Phongsopitanun W."/>
        </authorList>
    </citation>
    <scope>NUCLEOTIDE SEQUENCE [LARGE SCALE GENOMIC DNA]</scope>
    <source>
        <strain evidence="7 8">J2-2</strain>
    </source>
</reference>
<evidence type="ECO:0000256" key="6">
    <source>
        <dbReference type="RuleBase" id="RU365089"/>
    </source>
</evidence>
<dbReference type="PANTHER" id="PTHR33217">
    <property type="entry name" value="TRANSPOSASE FOR INSERTION SEQUENCE ELEMENT IS1081"/>
    <property type="match status" value="1"/>
</dbReference>
<comment type="function">
    <text evidence="1 6">Required for the transposition of the insertion element.</text>
</comment>